<feature type="domain" description="Pseudouridine synthase RsuA/RluA-like" evidence="10">
    <location>
        <begin position="19"/>
        <end position="178"/>
    </location>
</feature>
<name>A0A4P7NXQ9_9GAMM</name>
<protein>
    <recommendedName>
        <fullName evidence="6">tRNA pseudouridine synthase C</fullName>
        <ecNumber evidence="5">5.4.99.26</ecNumber>
    </recommendedName>
    <alternativeName>
        <fullName evidence="8">tRNA pseudouridine(65) synthase</fullName>
    </alternativeName>
    <alternativeName>
        <fullName evidence="9">tRNA pseudouridylate synthase C</fullName>
    </alternativeName>
    <alternativeName>
        <fullName evidence="7">tRNA-uridine isomerase C</fullName>
    </alternativeName>
</protein>
<dbReference type="AlphaFoldDB" id="A0A4P7NXQ9"/>
<evidence type="ECO:0000256" key="3">
    <source>
        <dbReference type="ARBA" id="ARBA00036607"/>
    </source>
</evidence>
<comment type="catalytic activity">
    <reaction evidence="3">
        <text>uridine(65) in tRNA = pseudouridine(65) in tRNA</text>
        <dbReference type="Rhea" id="RHEA:42536"/>
        <dbReference type="Rhea" id="RHEA-COMP:10103"/>
        <dbReference type="Rhea" id="RHEA-COMP:10104"/>
        <dbReference type="ChEBI" id="CHEBI:65314"/>
        <dbReference type="ChEBI" id="CHEBI:65315"/>
        <dbReference type="EC" id="5.4.99.26"/>
    </reaction>
</comment>
<dbReference type="RefSeq" id="WP_135795006.1">
    <property type="nucleotide sequence ID" value="NZ_CP032096.1"/>
</dbReference>
<dbReference type="GO" id="GO:0160149">
    <property type="term" value="F:tRNA pseudouridine(65) synthase activity"/>
    <property type="evidence" value="ECO:0007669"/>
    <property type="project" value="UniProtKB-EC"/>
</dbReference>
<evidence type="ECO:0000256" key="9">
    <source>
        <dbReference type="ARBA" id="ARBA00043049"/>
    </source>
</evidence>
<dbReference type="EC" id="5.4.99.26" evidence="5"/>
<evidence type="ECO:0000256" key="5">
    <source>
        <dbReference type="ARBA" id="ARBA00038943"/>
    </source>
</evidence>
<accession>A0A4P7NXQ9</accession>
<evidence type="ECO:0000256" key="1">
    <source>
        <dbReference type="ARBA" id="ARBA00022694"/>
    </source>
</evidence>
<dbReference type="EMBL" id="CP032096">
    <property type="protein sequence ID" value="QBZ82265.1"/>
    <property type="molecule type" value="Genomic_DNA"/>
</dbReference>
<comment type="function">
    <text evidence="4">Responsible for synthesis of pseudouridine from uracil-65 in transfer RNAs.</text>
</comment>
<reference evidence="11 12" key="1">
    <citation type="submission" date="2018-08" db="EMBL/GenBank/DDBJ databases">
        <title>Horizontal acquisition of hydrogen conversion ability and other habitat adaptations in Hydrogenovibrio crunogenus strains.</title>
        <authorList>
            <person name="Gonnella G."/>
            <person name="Adam N."/>
            <person name="Perner M."/>
        </authorList>
    </citation>
    <scope>NUCLEOTIDE SEQUENCE [LARGE SCALE GENOMIC DNA]</scope>
    <source>
        <strain evidence="11 12">SP-41</strain>
    </source>
</reference>
<keyword evidence="1" id="KW-0819">tRNA processing</keyword>
<dbReference type="PANTHER" id="PTHR21600">
    <property type="entry name" value="MITOCHONDRIAL RNA PSEUDOURIDINE SYNTHASE"/>
    <property type="match status" value="1"/>
</dbReference>
<dbReference type="InterPro" id="IPR006224">
    <property type="entry name" value="PsdUridine_synth_RluA-like_CS"/>
</dbReference>
<evidence type="ECO:0000313" key="11">
    <source>
        <dbReference type="EMBL" id="QBZ82265.1"/>
    </source>
</evidence>
<keyword evidence="12" id="KW-1185">Reference proteome</keyword>
<dbReference type="Pfam" id="PF00849">
    <property type="entry name" value="PseudoU_synth_2"/>
    <property type="match status" value="1"/>
</dbReference>
<dbReference type="Gene3D" id="3.30.2350.10">
    <property type="entry name" value="Pseudouridine synthase"/>
    <property type="match status" value="1"/>
</dbReference>
<evidence type="ECO:0000256" key="7">
    <source>
        <dbReference type="ARBA" id="ARBA00041803"/>
    </source>
</evidence>
<dbReference type="Proteomes" id="UP000296201">
    <property type="component" value="Chromosome"/>
</dbReference>
<dbReference type="InterPro" id="IPR020103">
    <property type="entry name" value="PsdUridine_synth_cat_dom_sf"/>
</dbReference>
<organism evidence="11 12">
    <name type="scientific">Hydrogenovibrio crunogenus</name>
    <dbReference type="NCBI Taxonomy" id="39765"/>
    <lineage>
        <taxon>Bacteria</taxon>
        <taxon>Pseudomonadati</taxon>
        <taxon>Pseudomonadota</taxon>
        <taxon>Gammaproteobacteria</taxon>
        <taxon>Thiotrichales</taxon>
        <taxon>Piscirickettsiaceae</taxon>
        <taxon>Hydrogenovibrio</taxon>
    </lineage>
</organism>
<dbReference type="InterPro" id="IPR050188">
    <property type="entry name" value="RluA_PseudoU_synthase"/>
</dbReference>
<dbReference type="InterPro" id="IPR006145">
    <property type="entry name" value="PsdUridine_synth_RsuA/RluA"/>
</dbReference>
<dbReference type="PROSITE" id="PS01129">
    <property type="entry name" value="PSI_RLU"/>
    <property type="match status" value="1"/>
</dbReference>
<keyword evidence="2 11" id="KW-0413">Isomerase</keyword>
<evidence type="ECO:0000256" key="8">
    <source>
        <dbReference type="ARBA" id="ARBA00041975"/>
    </source>
</evidence>
<dbReference type="NCBIfam" id="NF008321">
    <property type="entry name" value="PRK11112.1"/>
    <property type="match status" value="1"/>
</dbReference>
<gene>
    <name evidence="11" type="primary">truC</name>
    <name evidence="11" type="ORF">GHNINEIG_00289</name>
</gene>
<evidence type="ECO:0000256" key="2">
    <source>
        <dbReference type="ARBA" id="ARBA00023235"/>
    </source>
</evidence>
<dbReference type="SUPFAM" id="SSF55120">
    <property type="entry name" value="Pseudouridine synthase"/>
    <property type="match status" value="1"/>
</dbReference>
<dbReference type="OrthoDB" id="9807829at2"/>
<evidence type="ECO:0000313" key="12">
    <source>
        <dbReference type="Proteomes" id="UP000296201"/>
    </source>
</evidence>
<proteinExistence type="predicted"/>
<dbReference type="PANTHER" id="PTHR21600:SF56">
    <property type="entry name" value="TRNA PSEUDOURIDINE SYNTHASE C"/>
    <property type="match status" value="1"/>
</dbReference>
<dbReference type="GO" id="GO:0008033">
    <property type="term" value="P:tRNA processing"/>
    <property type="evidence" value="ECO:0007669"/>
    <property type="project" value="UniProtKB-KW"/>
</dbReference>
<sequence length="254" mass="29769">MQTDCQLDQFKILYQDDYLVAVHKPAGLLVHRSPIDKHETQFAVQMTRDQIKQKVYPLHRLDKATSGLLLFALDSNTARLMGQQFEEHTIQKQYLAICRGWMNETGEITHALKHKLDKLGDRHTQTNKPPQEALTNYERLATTEVMYKMGRFDSQRYSLVKLMPKTGRKHQLRRHLNHISHPIIGDVKYGDRHHNHFFNTWLGQHRLYLAATSLTFNHPKTNQQMTLNAPLESSYQKAIQHLNWQEETVNYTTS</sequence>
<evidence type="ECO:0000256" key="4">
    <source>
        <dbReference type="ARBA" id="ARBA00037670"/>
    </source>
</evidence>
<dbReference type="GO" id="GO:0000455">
    <property type="term" value="P:enzyme-directed rRNA pseudouridine synthesis"/>
    <property type="evidence" value="ECO:0007669"/>
    <property type="project" value="TreeGrafter"/>
</dbReference>
<evidence type="ECO:0000256" key="6">
    <source>
        <dbReference type="ARBA" id="ARBA00040675"/>
    </source>
</evidence>
<dbReference type="GO" id="GO:0003723">
    <property type="term" value="F:RNA binding"/>
    <property type="evidence" value="ECO:0007669"/>
    <property type="project" value="InterPro"/>
</dbReference>
<evidence type="ECO:0000259" key="10">
    <source>
        <dbReference type="Pfam" id="PF00849"/>
    </source>
</evidence>